<dbReference type="SUPFAM" id="SSF81383">
    <property type="entry name" value="F-box domain"/>
    <property type="match status" value="1"/>
</dbReference>
<dbReference type="InterPro" id="IPR036047">
    <property type="entry name" value="F-box-like_dom_sf"/>
</dbReference>
<dbReference type="AlphaFoldDB" id="A0AAE1N3T9"/>
<reference evidence="1" key="1">
    <citation type="submission" date="2023-10" db="EMBL/GenBank/DDBJ databases">
        <title>Chromosome-level genome of the transformable northern wattle, Acacia crassicarpa.</title>
        <authorList>
            <person name="Massaro I."/>
            <person name="Sinha N.R."/>
            <person name="Poethig S."/>
            <person name="Leichty A.R."/>
        </authorList>
    </citation>
    <scope>NUCLEOTIDE SEQUENCE</scope>
    <source>
        <strain evidence="1">Acra3RX</strain>
        <tissue evidence="1">Leaf</tissue>
    </source>
</reference>
<dbReference type="InterPro" id="IPR025886">
    <property type="entry name" value="PP2-like"/>
</dbReference>
<keyword evidence="2" id="KW-1185">Reference proteome</keyword>
<organism evidence="1 2">
    <name type="scientific">Acacia crassicarpa</name>
    <name type="common">northern wattle</name>
    <dbReference type="NCBI Taxonomy" id="499986"/>
    <lineage>
        <taxon>Eukaryota</taxon>
        <taxon>Viridiplantae</taxon>
        <taxon>Streptophyta</taxon>
        <taxon>Embryophyta</taxon>
        <taxon>Tracheophyta</taxon>
        <taxon>Spermatophyta</taxon>
        <taxon>Magnoliopsida</taxon>
        <taxon>eudicotyledons</taxon>
        <taxon>Gunneridae</taxon>
        <taxon>Pentapetalae</taxon>
        <taxon>rosids</taxon>
        <taxon>fabids</taxon>
        <taxon>Fabales</taxon>
        <taxon>Fabaceae</taxon>
        <taxon>Caesalpinioideae</taxon>
        <taxon>mimosoid clade</taxon>
        <taxon>Acacieae</taxon>
        <taxon>Acacia</taxon>
    </lineage>
</organism>
<name>A0AAE1N3T9_9FABA</name>
<dbReference type="PANTHER" id="PTHR32278:SF15">
    <property type="entry name" value="F-BOX PROTEIN PP2-B13-RELATED"/>
    <property type="match status" value="1"/>
</dbReference>
<protein>
    <recommendedName>
        <fullName evidence="3">F-box domain-containing protein</fullName>
    </recommendedName>
</protein>
<sequence length="280" mass="31246">MPSNIHTLPEDCVSAILSFTSPADASMFCSVSSSLRSPALSDLLWLSFLPSDYPDLLSRAVTPLVFSSKRDLFFALSSRPLLIDGGSKSFQLDKSSGKKSYIISATELSLTQGNDPVSWNWTPVPESRFSVVAHLRTASRLEIKYEIRTGILTPNILYGAYLIMKVSDGAYGLDSAASEVTVEVGDMVKKGKAYLSERDERKKKMEKLFYGNRREMMRGSSAKEENEKYTSRREDGWLEIELGEFYSGEEDQDVKMGVREVGYQLKAGLIVEGIHIRPKP</sequence>
<evidence type="ECO:0000313" key="2">
    <source>
        <dbReference type="Proteomes" id="UP001293593"/>
    </source>
</evidence>
<gene>
    <name evidence="1" type="ORF">QN277_014091</name>
</gene>
<proteinExistence type="predicted"/>
<evidence type="ECO:0008006" key="3">
    <source>
        <dbReference type="Google" id="ProtNLM"/>
    </source>
</evidence>
<dbReference type="CDD" id="cd22162">
    <property type="entry name" value="F-box_AtSKIP3-like"/>
    <property type="match status" value="1"/>
</dbReference>
<dbReference type="PANTHER" id="PTHR32278">
    <property type="entry name" value="F-BOX DOMAIN-CONTAINING PROTEIN"/>
    <property type="match status" value="1"/>
</dbReference>
<comment type="caution">
    <text evidence="1">The sequence shown here is derived from an EMBL/GenBank/DDBJ whole genome shotgun (WGS) entry which is preliminary data.</text>
</comment>
<dbReference type="Pfam" id="PF14299">
    <property type="entry name" value="PP2"/>
    <property type="match status" value="1"/>
</dbReference>
<dbReference type="EMBL" id="JAWXYG010000002">
    <property type="protein sequence ID" value="KAK4282750.1"/>
    <property type="molecule type" value="Genomic_DNA"/>
</dbReference>
<evidence type="ECO:0000313" key="1">
    <source>
        <dbReference type="EMBL" id="KAK4282750.1"/>
    </source>
</evidence>
<accession>A0AAE1N3T9</accession>
<dbReference type="Proteomes" id="UP001293593">
    <property type="component" value="Unassembled WGS sequence"/>
</dbReference>